<comment type="caution">
    <text evidence="5">The sequence shown here is derived from an EMBL/GenBank/DDBJ whole genome shotgun (WGS) entry which is preliminary data.</text>
</comment>
<dbReference type="Proteomes" id="UP000794436">
    <property type="component" value="Unassembled WGS sequence"/>
</dbReference>
<evidence type="ECO:0000256" key="1">
    <source>
        <dbReference type="ARBA" id="ARBA00022676"/>
    </source>
</evidence>
<keyword evidence="3" id="KW-0472">Membrane</keyword>
<proteinExistence type="predicted"/>
<dbReference type="GO" id="GO:0008194">
    <property type="term" value="F:UDP-glycosyltransferase activity"/>
    <property type="evidence" value="ECO:0007669"/>
    <property type="project" value="InterPro"/>
</dbReference>
<dbReference type="OrthoDB" id="5835829at2759"/>
<evidence type="ECO:0000256" key="2">
    <source>
        <dbReference type="ARBA" id="ARBA00022679"/>
    </source>
</evidence>
<feature type="signal peptide" evidence="4">
    <location>
        <begin position="1"/>
        <end position="27"/>
    </location>
</feature>
<keyword evidence="3" id="KW-0812">Transmembrane</keyword>
<protein>
    <submittedName>
        <fullName evidence="5">Uncharacterized protein</fullName>
    </submittedName>
</protein>
<feature type="transmembrane region" description="Helical" evidence="3">
    <location>
        <begin position="498"/>
        <end position="523"/>
    </location>
</feature>
<dbReference type="EMBL" id="SPLM01000147">
    <property type="protein sequence ID" value="TMW55586.1"/>
    <property type="molecule type" value="Genomic_DNA"/>
</dbReference>
<dbReference type="SUPFAM" id="SSF53756">
    <property type="entry name" value="UDP-Glycosyltransferase/glycogen phosphorylase"/>
    <property type="match status" value="1"/>
</dbReference>
<dbReference type="AlphaFoldDB" id="A0A8K1C351"/>
<name>A0A8K1C351_PYTOL</name>
<reference evidence="5" key="1">
    <citation type="submission" date="2019-03" db="EMBL/GenBank/DDBJ databases">
        <title>Long read genome sequence of the mycoparasitic Pythium oligandrum ATCC 38472 isolated from sugarbeet rhizosphere.</title>
        <authorList>
            <person name="Gaulin E."/>
        </authorList>
    </citation>
    <scope>NUCLEOTIDE SEQUENCE</scope>
    <source>
        <strain evidence="5">ATCC 38472_TT</strain>
    </source>
</reference>
<keyword evidence="2" id="KW-0808">Transferase</keyword>
<keyword evidence="1" id="KW-0328">Glycosyltransferase</keyword>
<dbReference type="CDD" id="cd03784">
    <property type="entry name" value="GT1_Gtf-like"/>
    <property type="match status" value="1"/>
</dbReference>
<organism evidence="5 6">
    <name type="scientific">Pythium oligandrum</name>
    <name type="common">Mycoparasitic fungus</name>
    <dbReference type="NCBI Taxonomy" id="41045"/>
    <lineage>
        <taxon>Eukaryota</taxon>
        <taxon>Sar</taxon>
        <taxon>Stramenopiles</taxon>
        <taxon>Oomycota</taxon>
        <taxon>Peronosporomycetes</taxon>
        <taxon>Pythiales</taxon>
        <taxon>Pythiaceae</taxon>
        <taxon>Pythium</taxon>
    </lineage>
</organism>
<dbReference type="Gene3D" id="3.40.50.2000">
    <property type="entry name" value="Glycogen Phosphorylase B"/>
    <property type="match status" value="2"/>
</dbReference>
<accession>A0A8K1C351</accession>
<sequence>MQWKVSVWTVMMLSVLVLLMKTTIASAEAVADAFPLASAVQSELYIVLVSIPVLDKVLPLKNLAEELLHRGYRVGFALPENCWHWVSDLEHHEFISLGNIVGKGRATYSDHQELQTLGVYESYATTLRYYASFQRPMFNALVEDLEEDRPDLLVVDRYTFAGFDAAQRLDIPFVVNNPSLLTDIDSPPAYVGAPFSNISMHTPSAWERCLNSFYRLRFRLAMVQVFKEVNQNRRDQQLPPVESKEELYGGTLVLTNSMFGLDEPRPIAPQFQMIGMLQSPHHRPTPPLPIDFEYWLATNPLNKPVIFISFPSNIPLAPEFVTTLMDGLDNIGARVVWRITLQEQAAFDLRSRSRASVFFLGDDVDETLVLEQTPVSLLITAGDLHTMQQALVVGVPILGVSFSAEQWEAVNAIVRAGAGLHVMSKTFSETTVREATDQLLHKPSYSVAAFHLGELLKTGGGTQRAADHVVSVAQFGASHVLPARNLQPLYKTYLVDVYFIYGVILCGAAVILRTCFAVLYSIFQIAPDVHLGVTLDPPDEPVTEPREKSL</sequence>
<dbReference type="PANTHER" id="PTHR48043:SF145">
    <property type="entry name" value="FI06409P-RELATED"/>
    <property type="match status" value="1"/>
</dbReference>
<keyword evidence="3" id="KW-1133">Transmembrane helix</keyword>
<evidence type="ECO:0000313" key="5">
    <source>
        <dbReference type="EMBL" id="TMW55586.1"/>
    </source>
</evidence>
<evidence type="ECO:0000256" key="3">
    <source>
        <dbReference type="SAM" id="Phobius"/>
    </source>
</evidence>
<evidence type="ECO:0000313" key="6">
    <source>
        <dbReference type="Proteomes" id="UP000794436"/>
    </source>
</evidence>
<gene>
    <name evidence="5" type="ORF">Poli38472_010468</name>
</gene>
<dbReference type="PANTHER" id="PTHR48043">
    <property type="entry name" value="EG:EG0003.4 PROTEIN-RELATED"/>
    <property type="match status" value="1"/>
</dbReference>
<evidence type="ECO:0000256" key="4">
    <source>
        <dbReference type="SAM" id="SignalP"/>
    </source>
</evidence>
<keyword evidence="6" id="KW-1185">Reference proteome</keyword>
<keyword evidence="4" id="KW-0732">Signal</keyword>
<dbReference type="InterPro" id="IPR050271">
    <property type="entry name" value="UDP-glycosyltransferase"/>
</dbReference>
<dbReference type="InterPro" id="IPR002213">
    <property type="entry name" value="UDP_glucos_trans"/>
</dbReference>
<dbReference type="Pfam" id="PF00201">
    <property type="entry name" value="UDPGT"/>
    <property type="match status" value="1"/>
</dbReference>
<feature type="chain" id="PRO_5035471426" evidence="4">
    <location>
        <begin position="28"/>
        <end position="550"/>
    </location>
</feature>